<dbReference type="SUPFAM" id="SSF57184">
    <property type="entry name" value="Growth factor receptor domain"/>
    <property type="match status" value="1"/>
</dbReference>
<dbReference type="PROSITE" id="PS51120">
    <property type="entry name" value="LDLRB"/>
    <property type="match status" value="1"/>
</dbReference>
<dbReference type="InterPro" id="IPR011042">
    <property type="entry name" value="6-blade_b-propeller_TolB-like"/>
</dbReference>
<evidence type="ECO:0000256" key="7">
    <source>
        <dbReference type="ARBA" id="ARBA00022989"/>
    </source>
</evidence>
<name>A0A8B7NCG7_HYAAZ</name>
<keyword evidence="7" id="KW-1133">Transmembrane helix</keyword>
<dbReference type="PRINTS" id="PR00261">
    <property type="entry name" value="LDLRECEPTOR"/>
</dbReference>
<dbReference type="PROSITE" id="PS01209">
    <property type="entry name" value="LDLRA_1"/>
    <property type="match status" value="2"/>
</dbReference>
<evidence type="ECO:0000256" key="9">
    <source>
        <dbReference type="ARBA" id="ARBA00023157"/>
    </source>
</evidence>
<keyword evidence="10 16" id="KW-0675">Receptor</keyword>
<dbReference type="PANTHER" id="PTHR22722:SF14">
    <property type="entry name" value="MEGALIN, ISOFORM A"/>
    <property type="match status" value="1"/>
</dbReference>
<comment type="caution">
    <text evidence="12">Lacks conserved residue(s) required for the propagation of feature annotation.</text>
</comment>
<keyword evidence="3" id="KW-0254">Endocytosis</keyword>
<keyword evidence="8" id="KW-0472">Membrane</keyword>
<feature type="domain" description="EGF-like" evidence="14">
    <location>
        <begin position="565"/>
        <end position="608"/>
    </location>
</feature>
<dbReference type="Proteomes" id="UP000694843">
    <property type="component" value="Unplaced"/>
</dbReference>
<reference evidence="16" key="1">
    <citation type="submission" date="2025-08" db="UniProtKB">
        <authorList>
            <consortium name="RefSeq"/>
        </authorList>
    </citation>
    <scope>IDENTIFICATION</scope>
    <source>
        <tissue evidence="16">Whole organism</tissue>
    </source>
</reference>
<dbReference type="Pfam" id="PF00058">
    <property type="entry name" value="Ldl_recept_b"/>
    <property type="match status" value="1"/>
</dbReference>
<evidence type="ECO:0000313" key="15">
    <source>
        <dbReference type="Proteomes" id="UP000694843"/>
    </source>
</evidence>
<dbReference type="FunFam" id="4.10.400.10:FF:000034">
    <property type="entry name" value="Low-density lipoprotein receptor-related protein 2"/>
    <property type="match status" value="1"/>
</dbReference>
<evidence type="ECO:0000256" key="1">
    <source>
        <dbReference type="ARBA" id="ARBA00004167"/>
    </source>
</evidence>
<dbReference type="KEGG" id="hazt:108668515"/>
<dbReference type="Gene3D" id="2.120.10.30">
    <property type="entry name" value="TolB, C-terminal domain"/>
    <property type="match status" value="2"/>
</dbReference>
<dbReference type="InterPro" id="IPR000742">
    <property type="entry name" value="EGF"/>
</dbReference>
<dbReference type="GeneID" id="108668515"/>
<dbReference type="InterPro" id="IPR009030">
    <property type="entry name" value="Growth_fac_rcpt_cys_sf"/>
</dbReference>
<dbReference type="PROSITE" id="PS50068">
    <property type="entry name" value="LDLRA_2"/>
    <property type="match status" value="4"/>
</dbReference>
<keyword evidence="6" id="KW-0677">Repeat</keyword>
<dbReference type="Pfam" id="PF14670">
    <property type="entry name" value="FXa_inhibition"/>
    <property type="match status" value="1"/>
</dbReference>
<dbReference type="Gene3D" id="4.10.400.10">
    <property type="entry name" value="Low-density Lipoprotein Receptor"/>
    <property type="match status" value="4"/>
</dbReference>
<keyword evidence="11" id="KW-0325">Glycoprotein</keyword>
<dbReference type="AlphaFoldDB" id="A0A8B7NCG7"/>
<feature type="disulfide bond" evidence="12">
    <location>
        <begin position="617"/>
        <end position="629"/>
    </location>
</feature>
<evidence type="ECO:0000259" key="14">
    <source>
        <dbReference type="SMART" id="SM00181"/>
    </source>
</evidence>
<keyword evidence="15" id="KW-1185">Reference proteome</keyword>
<feature type="disulfide bond" evidence="12">
    <location>
        <begin position="624"/>
        <end position="642"/>
    </location>
</feature>
<comment type="subcellular location">
    <subcellularLocation>
        <location evidence="1">Membrane</location>
        <topology evidence="1">Single-pass membrane protein</topology>
    </subcellularLocation>
</comment>
<evidence type="ECO:0000256" key="4">
    <source>
        <dbReference type="ARBA" id="ARBA00022692"/>
    </source>
</evidence>
<feature type="disulfide bond" evidence="12">
    <location>
        <begin position="758"/>
        <end position="773"/>
    </location>
</feature>
<accession>A0A8B7NCG7</accession>
<feature type="repeat" description="LDL-receptor class B" evidence="13">
    <location>
        <begin position="470"/>
        <end position="512"/>
    </location>
</feature>
<dbReference type="CDD" id="cd00112">
    <property type="entry name" value="LDLa"/>
    <property type="match status" value="4"/>
</dbReference>
<keyword evidence="5" id="KW-0732">Signal</keyword>
<evidence type="ECO:0000256" key="5">
    <source>
        <dbReference type="ARBA" id="ARBA00022729"/>
    </source>
</evidence>
<gene>
    <name evidence="16" type="primary">LOC108668515</name>
</gene>
<sequence>MEWDASDKCSTYGLCDQVCFGTQNSYSCFCVWGYRRDRANEVCRAANLFGPLQLLYVGDDEIIMTAGAGESEARVVAKGNSVGGLDYLFAEDKIIWTGRDMREVYAESLRVHPNTTRDVILTLPAYVSPVAIAVDWVNFKLFVVDKPGLKIDLFDLRDQKRTILLWRKIKSPLDIALDPMKRFLFVAAGNAVVRADMDGQNAVEIASNSPAAPVSGVTVDLILRRVFWSSAARGTIESVAYDGSQRILIFKGEKVSFAPTYSAMFERRIFWTDASRKAILSTDRFSGNGSVEQVGQWDPEGDPPQHLHCVHPLLQPEAINPCRHGNGGCEHLCLLSREDAGYRCACDVTFVLAADNRSCNCEQVQLSTSGRTVETLALDWVAQNLYFADSLLDEICVTKTSLQTDIKTLFRNLSNPRGIALHPNKGFFYFTEWGGRPGISRANLDGTELMALPGPLLQWPNAVAVDLTNDLVYWCDARLDIIQYANLDGSNVRTIRNGVLKHTFALSVYGDWLYASDWTTRSIFRLEIKNESVVSVSSLESIKFGRHFGVKVHSRKVQPIDDMNPCRYGHHSCEKFCFTVPDVTFGRVRAQCGCSDYERLHLISGTCVKLPPNELKCSPLEFTCHNKFCIPMDSLCDGKEDCSDGSDEREITCKARTCKADEFKCDEGACISITKVCDGKADCQSVSDERQNCQARVQCLPTQFLCDDNSCLPRTKVCDGNRDCLDGTDERQNCQEKSCSTKEFRCDDGQCIPTQWVCDRDEDCVRGTDERGCPIPTTS</sequence>
<dbReference type="SUPFAM" id="SSF63825">
    <property type="entry name" value="YWTD domain"/>
    <property type="match status" value="2"/>
</dbReference>
<dbReference type="InterPro" id="IPR000033">
    <property type="entry name" value="LDLR_classB_rpt"/>
</dbReference>
<dbReference type="GO" id="GO:0043235">
    <property type="term" value="C:receptor complex"/>
    <property type="evidence" value="ECO:0007669"/>
    <property type="project" value="TreeGrafter"/>
</dbReference>
<keyword evidence="16" id="KW-0449">Lipoprotein</keyword>
<dbReference type="FunFam" id="2.120.10.30:FF:000241">
    <property type="entry name" value="Low-density lipoprotein receptor-related protein 6"/>
    <property type="match status" value="2"/>
</dbReference>
<dbReference type="InterPro" id="IPR002172">
    <property type="entry name" value="LDrepeatLR_classA_rpt"/>
</dbReference>
<feature type="disulfide bond" evidence="12">
    <location>
        <begin position="665"/>
        <end position="683"/>
    </location>
</feature>
<dbReference type="InterPro" id="IPR023415">
    <property type="entry name" value="LDLR_class-A_CS"/>
</dbReference>
<dbReference type="SUPFAM" id="SSF57424">
    <property type="entry name" value="LDL receptor-like module"/>
    <property type="match status" value="4"/>
</dbReference>
<evidence type="ECO:0000256" key="13">
    <source>
        <dbReference type="PROSITE-ProRule" id="PRU00461"/>
    </source>
</evidence>
<keyword evidence="4" id="KW-0812">Transmembrane</keyword>
<evidence type="ECO:0000256" key="6">
    <source>
        <dbReference type="ARBA" id="ARBA00022737"/>
    </source>
</evidence>
<dbReference type="SMART" id="SM00135">
    <property type="entry name" value="LY"/>
    <property type="match status" value="6"/>
</dbReference>
<protein>
    <submittedName>
        <fullName evidence="16">Low-density lipoprotein receptor-related protein 2</fullName>
    </submittedName>
</protein>
<dbReference type="InterPro" id="IPR051221">
    <property type="entry name" value="LDLR-related"/>
</dbReference>
<organism evidence="15 16">
    <name type="scientific">Hyalella azteca</name>
    <name type="common">Amphipod</name>
    <dbReference type="NCBI Taxonomy" id="294128"/>
    <lineage>
        <taxon>Eukaryota</taxon>
        <taxon>Metazoa</taxon>
        <taxon>Ecdysozoa</taxon>
        <taxon>Arthropoda</taxon>
        <taxon>Crustacea</taxon>
        <taxon>Multicrustacea</taxon>
        <taxon>Malacostraca</taxon>
        <taxon>Eumalacostraca</taxon>
        <taxon>Peracarida</taxon>
        <taxon>Amphipoda</taxon>
        <taxon>Senticaudata</taxon>
        <taxon>Talitrida</taxon>
        <taxon>Talitroidea</taxon>
        <taxon>Hyalellidae</taxon>
        <taxon>Hyalella</taxon>
    </lineage>
</organism>
<keyword evidence="2" id="KW-0245">EGF-like domain</keyword>
<feature type="disulfide bond" evidence="12">
    <location>
        <begin position="746"/>
        <end position="764"/>
    </location>
</feature>
<dbReference type="InterPro" id="IPR036055">
    <property type="entry name" value="LDL_receptor-like_sf"/>
</dbReference>
<evidence type="ECO:0000256" key="11">
    <source>
        <dbReference type="ARBA" id="ARBA00023180"/>
    </source>
</evidence>
<dbReference type="SMART" id="SM00181">
    <property type="entry name" value="EGF"/>
    <property type="match status" value="3"/>
</dbReference>
<dbReference type="Pfam" id="PF00057">
    <property type="entry name" value="Ldl_recept_a"/>
    <property type="match status" value="4"/>
</dbReference>
<dbReference type="GO" id="GO:0006898">
    <property type="term" value="P:receptor-mediated endocytosis"/>
    <property type="evidence" value="ECO:0007669"/>
    <property type="project" value="TreeGrafter"/>
</dbReference>
<feature type="disulfide bond" evidence="12">
    <location>
        <begin position="699"/>
        <end position="711"/>
    </location>
</feature>
<dbReference type="RefSeq" id="XP_018011236.2">
    <property type="nucleotide sequence ID" value="XM_018155747.2"/>
</dbReference>
<evidence type="ECO:0000256" key="8">
    <source>
        <dbReference type="ARBA" id="ARBA00023136"/>
    </source>
</evidence>
<dbReference type="OrthoDB" id="9990982at2759"/>
<proteinExistence type="predicted"/>
<evidence type="ECO:0000256" key="10">
    <source>
        <dbReference type="ARBA" id="ARBA00023170"/>
    </source>
</evidence>
<dbReference type="GO" id="GO:0016324">
    <property type="term" value="C:apical plasma membrane"/>
    <property type="evidence" value="ECO:0007669"/>
    <property type="project" value="TreeGrafter"/>
</dbReference>
<feature type="disulfide bond" evidence="12">
    <location>
        <begin position="658"/>
        <end position="670"/>
    </location>
</feature>
<dbReference type="SMART" id="SM00192">
    <property type="entry name" value="LDLa"/>
    <property type="match status" value="4"/>
</dbReference>
<dbReference type="GO" id="GO:0042562">
    <property type="term" value="F:hormone binding"/>
    <property type="evidence" value="ECO:0007669"/>
    <property type="project" value="TreeGrafter"/>
</dbReference>
<evidence type="ECO:0000256" key="3">
    <source>
        <dbReference type="ARBA" id="ARBA00022583"/>
    </source>
</evidence>
<keyword evidence="9 12" id="KW-1015">Disulfide bond</keyword>
<dbReference type="OMA" id="DICKCAH"/>
<evidence type="ECO:0000256" key="2">
    <source>
        <dbReference type="ARBA" id="ARBA00022536"/>
    </source>
</evidence>
<feature type="disulfide bond" evidence="12">
    <location>
        <begin position="706"/>
        <end position="724"/>
    </location>
</feature>
<evidence type="ECO:0000313" key="16">
    <source>
        <dbReference type="RefSeq" id="XP_018011236.2"/>
    </source>
</evidence>
<feature type="domain" description="EGF-like" evidence="14">
    <location>
        <begin position="321"/>
        <end position="362"/>
    </location>
</feature>
<evidence type="ECO:0000256" key="12">
    <source>
        <dbReference type="PROSITE-ProRule" id="PRU00124"/>
    </source>
</evidence>
<feature type="domain" description="EGF-like" evidence="14">
    <location>
        <begin position="8"/>
        <end position="44"/>
    </location>
</feature>
<feature type="disulfide bond" evidence="12">
    <location>
        <begin position="739"/>
        <end position="751"/>
    </location>
</feature>
<dbReference type="PANTHER" id="PTHR22722">
    <property type="entry name" value="LOW-DENSITY LIPOPROTEIN RECEPTOR-RELATED PROTEIN 2-RELATED"/>
    <property type="match status" value="1"/>
</dbReference>